<gene>
    <name evidence="1" type="ORF">L914_02446</name>
</gene>
<evidence type="ECO:0000313" key="1">
    <source>
        <dbReference type="EMBL" id="ETM54181.1"/>
    </source>
</evidence>
<feature type="non-terminal residue" evidence="1">
    <location>
        <position position="1"/>
    </location>
</feature>
<dbReference type="AlphaFoldDB" id="W2P034"/>
<accession>W2P034</accession>
<proteinExistence type="predicted"/>
<dbReference type="Proteomes" id="UP000054532">
    <property type="component" value="Unassembled WGS sequence"/>
</dbReference>
<dbReference type="VEuPathDB" id="FungiDB:PPTG_07739"/>
<dbReference type="EMBL" id="KI691081">
    <property type="protein sequence ID" value="ETM54181.1"/>
    <property type="molecule type" value="Genomic_DNA"/>
</dbReference>
<feature type="non-terminal residue" evidence="1">
    <location>
        <position position="294"/>
    </location>
</feature>
<reference evidence="1" key="1">
    <citation type="submission" date="2013-11" db="EMBL/GenBank/DDBJ databases">
        <title>The Genome Sequence of Phytophthora parasitica IAC_01/95.</title>
        <authorList>
            <consortium name="The Broad Institute Genomics Platform"/>
            <person name="Russ C."/>
            <person name="Tyler B."/>
            <person name="Panabieres F."/>
            <person name="Shan W."/>
            <person name="Tripathy S."/>
            <person name="Grunwald N."/>
            <person name="Machado M."/>
            <person name="Johnson C.S."/>
            <person name="Arredondo F."/>
            <person name="Hong C."/>
            <person name="Coffey M."/>
            <person name="Young S.K."/>
            <person name="Zeng Q."/>
            <person name="Gargeya S."/>
            <person name="Fitzgerald M."/>
            <person name="Abouelleil A."/>
            <person name="Alvarado L."/>
            <person name="Chapman S.B."/>
            <person name="Gainer-Dewar J."/>
            <person name="Goldberg J."/>
            <person name="Griggs A."/>
            <person name="Gujja S."/>
            <person name="Hansen M."/>
            <person name="Howarth C."/>
            <person name="Imamovic A."/>
            <person name="Ireland A."/>
            <person name="Larimer J."/>
            <person name="McCowan C."/>
            <person name="Murphy C."/>
            <person name="Pearson M."/>
            <person name="Poon T.W."/>
            <person name="Priest M."/>
            <person name="Roberts A."/>
            <person name="Saif S."/>
            <person name="Shea T."/>
            <person name="Sykes S."/>
            <person name="Wortman J."/>
            <person name="Nusbaum C."/>
            <person name="Birren B."/>
        </authorList>
    </citation>
    <scope>NUCLEOTIDE SEQUENCE [LARGE SCALE GENOMIC DNA]</scope>
    <source>
        <strain evidence="1">IAC_01/95</strain>
    </source>
</reference>
<sequence length="294" mass="33316">IGLSTNAFYGSTSDSGPDVKWMMTKGIGLQWEWCMTHLTNAATNTAFGIALQRKASKNFPATDLVSRIASTTFAVQLCEMANAGATIQLIEHKEHRFLGFAKVVRCLLEKWDQLEDWFQERIDKAIRERKSAPEPFPIADDKMNLLLLYGLLNPIMALNIKSQKEDTNQVDVLLSVFRLRKTVLDETPPHYLRSRFTKNSYTGHARIREPSFFPEVQMLLHPSLKNQDVNLAKIVRLCDEQLIIDPEQPHLRMDEDAVARNIASVKEAVLKRLRALMLTISSGSTHTSTSAETY</sequence>
<protein>
    <submittedName>
        <fullName evidence="1">Uncharacterized protein</fullName>
    </submittedName>
</protein>
<organism evidence="1">
    <name type="scientific">Phytophthora nicotianae</name>
    <name type="common">Potato buckeye rot agent</name>
    <name type="synonym">Phytophthora parasitica</name>
    <dbReference type="NCBI Taxonomy" id="4792"/>
    <lineage>
        <taxon>Eukaryota</taxon>
        <taxon>Sar</taxon>
        <taxon>Stramenopiles</taxon>
        <taxon>Oomycota</taxon>
        <taxon>Peronosporomycetes</taxon>
        <taxon>Peronosporales</taxon>
        <taxon>Peronosporaceae</taxon>
        <taxon>Phytophthora</taxon>
    </lineage>
</organism>
<name>W2P034_PHYNI</name>